<gene>
    <name evidence="1" type="ORF">A8C32_01730</name>
</gene>
<dbReference type="STRING" id="1849968.A8C32_01730"/>
<evidence type="ECO:0000313" key="1">
    <source>
        <dbReference type="EMBL" id="OEK08210.1"/>
    </source>
</evidence>
<proteinExistence type="predicted"/>
<protein>
    <submittedName>
        <fullName evidence="1">Uncharacterized protein</fullName>
    </submittedName>
</protein>
<dbReference type="RefSeq" id="WP_069829720.1">
    <property type="nucleotide sequence ID" value="NZ_MDJD01000034.1"/>
</dbReference>
<dbReference type="AlphaFoldDB" id="A0A1E5T9Z6"/>
<dbReference type="EMBL" id="MDJD01000034">
    <property type="protein sequence ID" value="OEK08210.1"/>
    <property type="molecule type" value="Genomic_DNA"/>
</dbReference>
<dbReference type="OrthoDB" id="2080513at2"/>
<keyword evidence="2" id="KW-1185">Reference proteome</keyword>
<reference evidence="1 2" key="1">
    <citation type="submission" date="2016-05" db="EMBL/GenBank/DDBJ databases">
        <title>Draft Genome Sequence of Algibacter sp. Strain SK-16 Isolated from the Surface Water of Aburatsubo Inlet.</title>
        <authorList>
            <person name="Wong S.-K."/>
            <person name="Yoshizawa S."/>
            <person name="Nakajima Y."/>
            <person name="Ogura Y."/>
            <person name="Tetsuya H."/>
            <person name="Hamasaki K."/>
        </authorList>
    </citation>
    <scope>NUCLEOTIDE SEQUENCE [LARGE SCALE GENOMIC DNA]</scope>
    <source>
        <strain evidence="1 2">SK-16</strain>
    </source>
</reference>
<dbReference type="Proteomes" id="UP000095713">
    <property type="component" value="Unassembled WGS sequence"/>
</dbReference>
<accession>A0A1E5T9Z6</accession>
<sequence>MAKRATPWKEGKVISIETRKGVFVIAQMLKRPYLRFYNAFREDENWGKVDVSIFDTLFTKGITTKSFLKHSNVSVVKDAIPDTDREDSKTWIKGYSGNRKVKVWEGTEDEEEFYILGSEVGGSLVDRDIYKSGGYDHSSGLFDKIIIEDIPLNADDIIDNHETMGLGVFPLTNERLYQCYKAGKNVDPTKDLKFNREIPKDYKIAIEIMSGGGGKENKERILDTYFR</sequence>
<comment type="caution">
    <text evidence="1">The sequence shown here is derived from an EMBL/GenBank/DDBJ whole genome shotgun (WGS) entry which is preliminary data.</text>
</comment>
<name>A0A1E5T9Z6_9FLAO</name>
<evidence type="ECO:0000313" key="2">
    <source>
        <dbReference type="Proteomes" id="UP000095713"/>
    </source>
</evidence>
<organism evidence="1 2">
    <name type="scientific">Flavivirga aquatica</name>
    <dbReference type="NCBI Taxonomy" id="1849968"/>
    <lineage>
        <taxon>Bacteria</taxon>
        <taxon>Pseudomonadati</taxon>
        <taxon>Bacteroidota</taxon>
        <taxon>Flavobacteriia</taxon>
        <taxon>Flavobacteriales</taxon>
        <taxon>Flavobacteriaceae</taxon>
        <taxon>Flavivirga</taxon>
    </lineage>
</organism>